<proteinExistence type="predicted"/>
<dbReference type="EMBL" id="KJ410682">
    <property type="protein sequence ID" value="AHX25175.1"/>
    <property type="molecule type" value="Genomic_DNA"/>
</dbReference>
<name>A0A023PKE6_9STRA</name>
<accession>A0A023PKE6</accession>
<evidence type="ECO:0000313" key="1">
    <source>
        <dbReference type="EMBL" id="AHX25175.1"/>
    </source>
</evidence>
<dbReference type="AlphaFoldDB" id="A0A023PKE6"/>
<dbReference type="SMR" id="A0A023PKE6"/>
<keyword evidence="1" id="KW-0150">Chloroplast</keyword>
<sequence length="30" mass="3212">MLSFIQVGSLLILSAVSGLLAYRLAISLYV</sequence>
<protein>
    <submittedName>
        <fullName evidence="1">Photosystem I reaction center subunit M</fullName>
    </submittedName>
</protein>
<gene>
    <name evidence="1" type="primary">psaM</name>
    <name evidence="1" type="ORF">Naga00141</name>
</gene>
<keyword evidence="1" id="KW-0934">Plastid</keyword>
<reference evidence="1" key="1">
    <citation type="journal article" date="2014" name="BMC Genomics">
        <title>A pangenomic analysis of the Nannochloropsis organellar genomes reveals novel genetic variations in key metabolic genes.</title>
        <authorList>
            <person name="Starkenburg S.R."/>
            <person name="Kwon K.J."/>
            <person name="Jha R.K."/>
            <person name="McKay C."/>
            <person name="Jacobs M."/>
            <person name="Chertkov O."/>
            <person name="Twary S."/>
            <person name="Rocap G."/>
            <person name="Cattolico R.A."/>
        </authorList>
    </citation>
    <scope>NUCLEOTIDE SEQUENCE</scope>
    <source>
        <strain evidence="1">CCMP526</strain>
    </source>
</reference>
<organism evidence="1">
    <name type="scientific">Nannochloropsis gaditana</name>
    <dbReference type="NCBI Taxonomy" id="72520"/>
    <lineage>
        <taxon>Eukaryota</taxon>
        <taxon>Sar</taxon>
        <taxon>Stramenopiles</taxon>
        <taxon>Ochrophyta</taxon>
        <taxon>Eustigmatophyceae</taxon>
        <taxon>Eustigmatales</taxon>
        <taxon>Monodopsidaceae</taxon>
        <taxon>Nannochloropsis</taxon>
    </lineage>
</organism>
<geneLocation type="chloroplast" evidence="1"/>